<accession>A0A4R4PEK4</accession>
<evidence type="ECO:0000259" key="9">
    <source>
        <dbReference type="Pfam" id="PF00361"/>
    </source>
</evidence>
<name>A0A4R4PEK4_9ACTN</name>
<feature type="domain" description="NADH:quinone oxidoreductase/Mrp antiporter transmembrane" evidence="9">
    <location>
        <begin position="130"/>
        <end position="417"/>
    </location>
</feature>
<proteinExistence type="inferred from homology"/>
<feature type="transmembrane region" description="Helical" evidence="8">
    <location>
        <begin position="33"/>
        <end position="52"/>
    </location>
</feature>
<dbReference type="PANTHER" id="PTHR42703:SF1">
    <property type="entry name" value="NA(+)_H(+) ANTIPORTER SUBUNIT D1"/>
    <property type="match status" value="1"/>
</dbReference>
<feature type="transmembrane region" description="Helical" evidence="8">
    <location>
        <begin position="278"/>
        <end position="300"/>
    </location>
</feature>
<evidence type="ECO:0000256" key="3">
    <source>
        <dbReference type="ARBA" id="ARBA00022475"/>
    </source>
</evidence>
<feature type="transmembrane region" description="Helical" evidence="8">
    <location>
        <begin position="112"/>
        <end position="130"/>
    </location>
</feature>
<dbReference type="GO" id="GO:0005886">
    <property type="term" value="C:plasma membrane"/>
    <property type="evidence" value="ECO:0007669"/>
    <property type="project" value="UniProtKB-SubCell"/>
</dbReference>
<feature type="transmembrane region" description="Helical" evidence="8">
    <location>
        <begin position="415"/>
        <end position="436"/>
    </location>
</feature>
<dbReference type="InterPro" id="IPR001750">
    <property type="entry name" value="ND/Mrp_TM"/>
</dbReference>
<feature type="transmembrane region" description="Helical" evidence="8">
    <location>
        <begin position="237"/>
        <end position="258"/>
    </location>
</feature>
<keyword evidence="3" id="KW-1003">Cell membrane</keyword>
<feature type="transmembrane region" description="Helical" evidence="8">
    <location>
        <begin position="136"/>
        <end position="155"/>
    </location>
</feature>
<keyword evidence="11" id="KW-1185">Reference proteome</keyword>
<protein>
    <submittedName>
        <fullName evidence="10">NADH dehydrogenase</fullName>
    </submittedName>
</protein>
<evidence type="ECO:0000256" key="6">
    <source>
        <dbReference type="ARBA" id="ARBA00023136"/>
    </source>
</evidence>
<feature type="transmembrane region" description="Helical" evidence="8">
    <location>
        <begin position="307"/>
        <end position="329"/>
    </location>
</feature>
<gene>
    <name evidence="10" type="ORF">E1284_01025</name>
</gene>
<evidence type="ECO:0000256" key="2">
    <source>
        <dbReference type="ARBA" id="ARBA00005346"/>
    </source>
</evidence>
<keyword evidence="4 7" id="KW-0812">Transmembrane</keyword>
<evidence type="ECO:0000256" key="5">
    <source>
        <dbReference type="ARBA" id="ARBA00022989"/>
    </source>
</evidence>
<dbReference type="Pfam" id="PF00361">
    <property type="entry name" value="Proton_antipo_M"/>
    <property type="match status" value="1"/>
</dbReference>
<evidence type="ECO:0000313" key="11">
    <source>
        <dbReference type="Proteomes" id="UP000295431"/>
    </source>
</evidence>
<feature type="transmembrane region" description="Helical" evidence="8">
    <location>
        <begin position="207"/>
        <end position="225"/>
    </location>
</feature>
<evidence type="ECO:0000313" key="10">
    <source>
        <dbReference type="EMBL" id="TDC20210.1"/>
    </source>
</evidence>
<evidence type="ECO:0000256" key="7">
    <source>
        <dbReference type="RuleBase" id="RU000320"/>
    </source>
</evidence>
<feature type="transmembrane region" description="Helical" evidence="8">
    <location>
        <begin position="467"/>
        <end position="486"/>
    </location>
</feature>
<feature type="transmembrane region" description="Helical" evidence="8">
    <location>
        <begin position="72"/>
        <end position="100"/>
    </location>
</feature>
<dbReference type="InterPro" id="IPR050586">
    <property type="entry name" value="CPA3_Na-H_Antiporter_D"/>
</dbReference>
<comment type="subcellular location">
    <subcellularLocation>
        <location evidence="1">Cell membrane</location>
        <topology evidence="1">Multi-pass membrane protein</topology>
    </subcellularLocation>
    <subcellularLocation>
        <location evidence="7">Membrane</location>
        <topology evidence="7">Multi-pass membrane protein</topology>
    </subcellularLocation>
</comment>
<feature type="transmembrane region" description="Helical" evidence="8">
    <location>
        <begin position="6"/>
        <end position="26"/>
    </location>
</feature>
<dbReference type="AlphaFoldDB" id="A0A4R4PEK4"/>
<reference evidence="10 11" key="1">
    <citation type="submission" date="2019-03" db="EMBL/GenBank/DDBJ databases">
        <title>Draft genome sequences of novel Actinobacteria.</title>
        <authorList>
            <person name="Sahin N."/>
            <person name="Ay H."/>
            <person name="Saygin H."/>
        </authorList>
    </citation>
    <scope>NUCLEOTIDE SEQUENCE [LARGE SCALE GENOMIC DNA]</scope>
    <source>
        <strain evidence="10 11">DSM 45347</strain>
    </source>
</reference>
<dbReference type="OrthoDB" id="9768329at2"/>
<feature type="transmembrane region" description="Helical" evidence="8">
    <location>
        <begin position="531"/>
        <end position="551"/>
    </location>
</feature>
<dbReference type="Proteomes" id="UP000295431">
    <property type="component" value="Unassembled WGS sequence"/>
</dbReference>
<dbReference type="PANTHER" id="PTHR42703">
    <property type="entry name" value="NADH DEHYDROGENASE"/>
    <property type="match status" value="1"/>
</dbReference>
<organism evidence="10 11">
    <name type="scientific">Actinomadura bangladeshensis</name>
    <dbReference type="NCBI Taxonomy" id="453573"/>
    <lineage>
        <taxon>Bacteria</taxon>
        <taxon>Bacillati</taxon>
        <taxon>Actinomycetota</taxon>
        <taxon>Actinomycetes</taxon>
        <taxon>Streptosporangiales</taxon>
        <taxon>Thermomonosporaceae</taxon>
        <taxon>Actinomadura</taxon>
    </lineage>
</organism>
<feature type="transmembrane region" description="Helical" evidence="8">
    <location>
        <begin position="584"/>
        <end position="602"/>
    </location>
</feature>
<dbReference type="RefSeq" id="WP_131935994.1">
    <property type="nucleotide sequence ID" value="NZ_BAAAMX010000001.1"/>
</dbReference>
<comment type="caution">
    <text evidence="10">The sequence shown here is derived from an EMBL/GenBank/DDBJ whole genome shotgun (WGS) entry which is preliminary data.</text>
</comment>
<dbReference type="EMBL" id="SMJW01000002">
    <property type="protein sequence ID" value="TDC20210.1"/>
    <property type="molecule type" value="Genomic_DNA"/>
</dbReference>
<evidence type="ECO:0000256" key="8">
    <source>
        <dbReference type="SAM" id="Phobius"/>
    </source>
</evidence>
<feature type="transmembrane region" description="Helical" evidence="8">
    <location>
        <begin position="335"/>
        <end position="357"/>
    </location>
</feature>
<evidence type="ECO:0000256" key="4">
    <source>
        <dbReference type="ARBA" id="ARBA00022692"/>
    </source>
</evidence>
<feature type="transmembrane region" description="Helical" evidence="8">
    <location>
        <begin position="377"/>
        <end position="395"/>
    </location>
</feature>
<keyword evidence="5 8" id="KW-1133">Transmembrane helix</keyword>
<feature type="transmembrane region" description="Helical" evidence="8">
    <location>
        <begin position="167"/>
        <end position="187"/>
    </location>
</feature>
<keyword evidence="6 8" id="KW-0472">Membrane</keyword>
<comment type="similarity">
    <text evidence="2">Belongs to the CPA3 antiporters (TC 2.A.63) subunit D family.</text>
</comment>
<evidence type="ECO:0000256" key="1">
    <source>
        <dbReference type="ARBA" id="ARBA00004651"/>
    </source>
</evidence>
<sequence>MNQLVPLVVALPLICAALLAAVGTHLPRLVPDALAIACAAAVAGMTLTLTLHSGDRTIVYWFGDWKPVADGFPWGIGFVVDPFAAAEATLAAVAVLAALVFSWGHFESIRHLFYSLMLAFLAGMVGFALSGDLFNIFVFLELMSVAAYALSGYHVTRPEVLQGALDFAVLNTIGTLTLLMGIAVLYGRTGNLNLVGIGAVLARDHPSGLLVLALTLITVGFLVKAGTAPFHFWLTDAYGVATAPAAAIFTAVMSDLAFDVYSRVHATVFAPTLGSDDAVRHALLALAVLSAVIGAVMCFLEADLKRQLAFMTVSNGGVVLAGMATQTATGLAGSIMYIIAAGLLRGALMLCLGMLIVRMGSADEMILHGRGRTGHPVLAFLLTLCALGVAAPPGFGPFLSLTLVYDGLTASGYAWAAPVLAVCIAVSAAAPLRAVARIFLGWGPAHDPILTSQEAKPRRFPDGHHRLWPLIAPLLLALTGYFLALAPDLPGQAIKAAAQLHDHAAHARLVTQGIVPPAMPLPGHAIPLRDWLYGAVSFAGAFLIAAIGLWWQRLPVRAQRPIRTCIRPPIIAVKTIHSGSIGDYTTWLIAAAAALALAWTVTL</sequence>